<dbReference type="Gene3D" id="1.25.40.10">
    <property type="entry name" value="Tetratricopeptide repeat domain"/>
    <property type="match status" value="1"/>
</dbReference>
<proteinExistence type="inferred from homology"/>
<accession>A0A1R1QPT0</accession>
<dbReference type="InterPro" id="IPR051476">
    <property type="entry name" value="Bac_ResReg_Asp_Phosphatase"/>
</dbReference>
<dbReference type="PANTHER" id="PTHR46630:SF1">
    <property type="entry name" value="TETRATRICOPEPTIDE REPEAT PROTEIN 29"/>
    <property type="match status" value="1"/>
</dbReference>
<comment type="caution">
    <text evidence="7">The sequence shown here is derived from an EMBL/GenBank/DDBJ whole genome shotgun (WGS) entry which is preliminary data.</text>
</comment>
<sequence length="379" mass="45252">MTEKISSASVGVKINEWYRYIRTFSVPDAEILKAEIKRDIQEMEEDQDLLLYYSLMDFRHRIMLEYIAPGDNSSSRPTISELSRNIDSKQARLIGILEYYYNFFRGMYENEKREYISAITYYKQAENKLALVEDEVEKAEFFFKIAEVYYYMKQTYFSMHYAQKALERYREQETYNLRIIQCHTIMAGNWIDANRYEKAVLHLKKALEMAEEEKNKPMIARALYNIGVCYYNQDLYEQAVDNFQKAISIFKEEGFIKSLPQAYFLMTQIQFKQKNKKKAQLFFDEGYEHSNEVGDSIYGLKFEFLKGLYMGDPDNKKIDHCLLHLESKKMYPDVEDMSLDVAKYYHENKCFEMSSLYFLKVEEARKQTQRGDCLYEVEV</sequence>
<keyword evidence="8" id="KW-1185">Reference proteome</keyword>
<dbReference type="RefSeq" id="WP_076762512.1">
    <property type="nucleotide sequence ID" value="NZ_JARMMI010000007.1"/>
</dbReference>
<evidence type="ECO:0000256" key="4">
    <source>
        <dbReference type="ARBA" id="ARBA00022803"/>
    </source>
</evidence>
<feature type="repeat" description="TPR" evidence="6">
    <location>
        <begin position="220"/>
        <end position="253"/>
    </location>
</feature>
<protein>
    <submittedName>
        <fullName evidence="7">Aspartate phosphatase</fullName>
    </submittedName>
</protein>
<dbReference type="SUPFAM" id="SSF48452">
    <property type="entry name" value="TPR-like"/>
    <property type="match status" value="1"/>
</dbReference>
<dbReference type="GO" id="GO:0005737">
    <property type="term" value="C:cytoplasm"/>
    <property type="evidence" value="ECO:0007669"/>
    <property type="project" value="UniProtKB-SubCell"/>
</dbReference>
<accession>A0A1R1RP63</accession>
<evidence type="ECO:0000256" key="5">
    <source>
        <dbReference type="ARBA" id="ARBA00038253"/>
    </source>
</evidence>
<organism evidence="7 8">
    <name type="scientific">Bacillus swezeyi</name>
    <dbReference type="NCBI Taxonomy" id="1925020"/>
    <lineage>
        <taxon>Bacteria</taxon>
        <taxon>Bacillati</taxon>
        <taxon>Bacillota</taxon>
        <taxon>Bacilli</taxon>
        <taxon>Bacillales</taxon>
        <taxon>Bacillaceae</taxon>
        <taxon>Bacillus</taxon>
    </lineage>
</organism>
<keyword evidence="2" id="KW-0963">Cytoplasm</keyword>
<evidence type="ECO:0000256" key="6">
    <source>
        <dbReference type="PROSITE-ProRule" id="PRU00339"/>
    </source>
</evidence>
<dbReference type="Pfam" id="PF18801">
    <property type="entry name" value="RapH_N"/>
    <property type="match status" value="1"/>
</dbReference>
<comment type="subcellular location">
    <subcellularLocation>
        <location evidence="1">Cytoplasm</location>
    </subcellularLocation>
</comment>
<comment type="similarity">
    <text evidence="5">Belongs to the Rap family.</text>
</comment>
<keyword evidence="4 6" id="KW-0802">TPR repeat</keyword>
<reference evidence="7 8" key="1">
    <citation type="submission" date="2017-01" db="EMBL/GenBank/DDBJ databases">
        <title>Bacillus phylogenomics.</title>
        <authorList>
            <person name="Dunlap C."/>
        </authorList>
    </citation>
    <scope>NUCLEOTIDE SEQUENCE [LARGE SCALE GENOMIC DNA]</scope>
    <source>
        <strain evidence="7 8">NRRL B-41282</strain>
    </source>
</reference>
<dbReference type="PANTHER" id="PTHR46630">
    <property type="entry name" value="TETRATRICOPEPTIDE REPEAT PROTEIN 29"/>
    <property type="match status" value="1"/>
</dbReference>
<keyword evidence="3" id="KW-0677">Repeat</keyword>
<dbReference type="Pfam" id="PF00515">
    <property type="entry name" value="TPR_1"/>
    <property type="match status" value="1"/>
</dbReference>
<evidence type="ECO:0000256" key="1">
    <source>
        <dbReference type="ARBA" id="ARBA00004496"/>
    </source>
</evidence>
<dbReference type="SMART" id="SM00028">
    <property type="entry name" value="TPR"/>
    <property type="match status" value="4"/>
</dbReference>
<dbReference type="Proteomes" id="UP000187367">
    <property type="component" value="Unassembled WGS sequence"/>
</dbReference>
<dbReference type="OrthoDB" id="2957368at2"/>
<dbReference type="PROSITE" id="PS50005">
    <property type="entry name" value="TPR"/>
    <property type="match status" value="1"/>
</dbReference>
<dbReference type="PROSITE" id="PS50293">
    <property type="entry name" value="TPR_REGION"/>
    <property type="match status" value="1"/>
</dbReference>
<evidence type="ECO:0000313" key="7">
    <source>
        <dbReference type="EMBL" id="OMI06670.1"/>
    </source>
</evidence>
<dbReference type="InterPro" id="IPR011990">
    <property type="entry name" value="TPR-like_helical_dom_sf"/>
</dbReference>
<evidence type="ECO:0000256" key="3">
    <source>
        <dbReference type="ARBA" id="ARBA00022737"/>
    </source>
</evidence>
<dbReference type="EMBL" id="MTJL01000014">
    <property type="protein sequence ID" value="OMI06670.1"/>
    <property type="molecule type" value="Genomic_DNA"/>
</dbReference>
<dbReference type="InterPro" id="IPR019734">
    <property type="entry name" value="TPR_rpt"/>
</dbReference>
<evidence type="ECO:0000313" key="8">
    <source>
        <dbReference type="Proteomes" id="UP000187367"/>
    </source>
</evidence>
<gene>
    <name evidence="7" type="ORF">BW143_08625</name>
</gene>
<name>A0A1R1QPT0_9BACI</name>
<dbReference type="AlphaFoldDB" id="A0A1R1QPT0"/>
<evidence type="ECO:0000256" key="2">
    <source>
        <dbReference type="ARBA" id="ARBA00022490"/>
    </source>
</evidence>